<sequence length="93" mass="10866">MKKKKRTAKNECKKRAKRKSSEVDRRMRQKGKNWRLARSDWRPSDDKRRGIAVAKRKTRKKRGGKVMGGLETAFRCRLQTSPNGSGLKKHELT</sequence>
<feature type="region of interest" description="Disordered" evidence="1">
    <location>
        <begin position="1"/>
        <end position="68"/>
    </location>
</feature>
<dbReference type="EMBL" id="AZBU02000002">
    <property type="protein sequence ID" value="TKR94242.1"/>
    <property type="molecule type" value="Genomic_DNA"/>
</dbReference>
<gene>
    <name evidence="2" type="ORF">L596_008554</name>
</gene>
<dbReference type="AlphaFoldDB" id="A0A4U5PCX8"/>
<keyword evidence="3" id="KW-1185">Reference proteome</keyword>
<protein>
    <submittedName>
        <fullName evidence="2">Uncharacterized protein</fullName>
    </submittedName>
</protein>
<evidence type="ECO:0000313" key="2">
    <source>
        <dbReference type="EMBL" id="TKR94242.1"/>
    </source>
</evidence>
<name>A0A4U5PCX8_STECR</name>
<organism evidence="2 3">
    <name type="scientific">Steinernema carpocapsae</name>
    <name type="common">Entomopathogenic nematode</name>
    <dbReference type="NCBI Taxonomy" id="34508"/>
    <lineage>
        <taxon>Eukaryota</taxon>
        <taxon>Metazoa</taxon>
        <taxon>Ecdysozoa</taxon>
        <taxon>Nematoda</taxon>
        <taxon>Chromadorea</taxon>
        <taxon>Rhabditida</taxon>
        <taxon>Tylenchina</taxon>
        <taxon>Panagrolaimomorpha</taxon>
        <taxon>Strongyloidoidea</taxon>
        <taxon>Steinernematidae</taxon>
        <taxon>Steinernema</taxon>
    </lineage>
</organism>
<feature type="compositionally biased region" description="Basic and acidic residues" evidence="1">
    <location>
        <begin position="37"/>
        <end position="49"/>
    </location>
</feature>
<dbReference type="Proteomes" id="UP000298663">
    <property type="component" value="Unassembled WGS sequence"/>
</dbReference>
<feature type="compositionally biased region" description="Basic and acidic residues" evidence="1">
    <location>
        <begin position="8"/>
        <end position="26"/>
    </location>
</feature>
<proteinExistence type="predicted"/>
<reference evidence="2 3" key="2">
    <citation type="journal article" date="2019" name="G3 (Bethesda)">
        <title>Hybrid Assembly of the Genome of the Entomopathogenic Nematode Steinernema carpocapsae Identifies the X-Chromosome.</title>
        <authorList>
            <person name="Serra L."/>
            <person name="Macchietto M."/>
            <person name="Macias-Munoz A."/>
            <person name="McGill C.J."/>
            <person name="Rodriguez I.M."/>
            <person name="Rodriguez B."/>
            <person name="Murad R."/>
            <person name="Mortazavi A."/>
        </authorList>
    </citation>
    <scope>NUCLEOTIDE SEQUENCE [LARGE SCALE GENOMIC DNA]</scope>
    <source>
        <strain evidence="2 3">ALL</strain>
    </source>
</reference>
<accession>A0A4U5PCX8</accession>
<evidence type="ECO:0000313" key="3">
    <source>
        <dbReference type="Proteomes" id="UP000298663"/>
    </source>
</evidence>
<feature type="compositionally biased region" description="Basic residues" evidence="1">
    <location>
        <begin position="54"/>
        <end position="64"/>
    </location>
</feature>
<reference evidence="2 3" key="1">
    <citation type="journal article" date="2015" name="Genome Biol.">
        <title>Comparative genomics of Steinernema reveals deeply conserved gene regulatory networks.</title>
        <authorList>
            <person name="Dillman A.R."/>
            <person name="Macchietto M."/>
            <person name="Porter C.F."/>
            <person name="Rogers A."/>
            <person name="Williams B."/>
            <person name="Antoshechkin I."/>
            <person name="Lee M.M."/>
            <person name="Goodwin Z."/>
            <person name="Lu X."/>
            <person name="Lewis E.E."/>
            <person name="Goodrich-Blair H."/>
            <person name="Stock S.P."/>
            <person name="Adams B.J."/>
            <person name="Sternberg P.W."/>
            <person name="Mortazavi A."/>
        </authorList>
    </citation>
    <scope>NUCLEOTIDE SEQUENCE [LARGE SCALE GENOMIC DNA]</scope>
    <source>
        <strain evidence="2 3">ALL</strain>
    </source>
</reference>
<comment type="caution">
    <text evidence="2">The sequence shown here is derived from an EMBL/GenBank/DDBJ whole genome shotgun (WGS) entry which is preliminary data.</text>
</comment>
<evidence type="ECO:0000256" key="1">
    <source>
        <dbReference type="SAM" id="MobiDB-lite"/>
    </source>
</evidence>